<keyword evidence="2" id="KW-1185">Reference proteome</keyword>
<comment type="caution">
    <text evidence="1">The sequence shown here is derived from an EMBL/GenBank/DDBJ whole genome shotgun (WGS) entry which is preliminary data.</text>
</comment>
<dbReference type="EMBL" id="CM056806">
    <property type="protein sequence ID" value="KAJ8705141.1"/>
    <property type="molecule type" value="Genomic_DNA"/>
</dbReference>
<protein>
    <submittedName>
        <fullName evidence="1">Uncharacterized protein</fullName>
    </submittedName>
</protein>
<evidence type="ECO:0000313" key="2">
    <source>
        <dbReference type="Proteomes" id="UP001231649"/>
    </source>
</evidence>
<sequence length="468" mass="51492">MSCERPEPVFQELGEETDEPAVTEIESLCMNCHANGTTRLLLARIPYYKNVVVMSFSCEECGYQNNELQSAGAYADKGVTWILRVEGAEDLNRQVVKSDYTAVKIPELDFEIPAQSQKGEVTTIEGIVSRAVRGLSQDQAARRLQHPHEAAQIQEFVDRLGALQTGNKPWTIELTDITGNCFLENPCAPRRDPRARRLSFERSAEQNRTLGIYDTSHTEENGASEECPRVNGAARTGEGHLLGPLEPGAMPYERLAADEVLSFRTNCPDCGAPCDTNMKMTNIPHFKEVVIMSTTCDVCGHRTNEVKSGGGIEDKGVRFELRIASKEDFSRDVLKSETCSMEIPELELEVGGRALGGRFTTAEGLISATAAQLRDSPGAIGDAPGVNRERLDRFVEKVEEVLRGERAVTVILDDPAGNSYVQSLAPDPSLPDDGLKVTRYTRSFEQDEELGINDMRTEDYVSPSVPAS</sequence>
<accession>A0ACC2Q0T9</accession>
<gene>
    <name evidence="1" type="ORF">PYW08_012461</name>
</gene>
<reference evidence="1" key="1">
    <citation type="submission" date="2023-03" db="EMBL/GenBank/DDBJ databases">
        <title>Chromosome-level genomes of two armyworms, Mythimna separata and Mythimna loreyi, provide insights into the biosynthesis and reception of sex pheromones.</title>
        <authorList>
            <person name="Zhao H."/>
        </authorList>
    </citation>
    <scope>NUCLEOTIDE SEQUENCE</scope>
    <source>
        <strain evidence="1">BeijingLab</strain>
    </source>
</reference>
<dbReference type="Proteomes" id="UP001231649">
    <property type="component" value="Chromosome 30"/>
</dbReference>
<evidence type="ECO:0000313" key="1">
    <source>
        <dbReference type="EMBL" id="KAJ8705141.1"/>
    </source>
</evidence>
<name>A0ACC2Q0T9_9NEOP</name>
<proteinExistence type="predicted"/>
<organism evidence="1 2">
    <name type="scientific">Mythimna loreyi</name>
    <dbReference type="NCBI Taxonomy" id="667449"/>
    <lineage>
        <taxon>Eukaryota</taxon>
        <taxon>Metazoa</taxon>
        <taxon>Ecdysozoa</taxon>
        <taxon>Arthropoda</taxon>
        <taxon>Hexapoda</taxon>
        <taxon>Insecta</taxon>
        <taxon>Pterygota</taxon>
        <taxon>Neoptera</taxon>
        <taxon>Endopterygota</taxon>
        <taxon>Lepidoptera</taxon>
        <taxon>Glossata</taxon>
        <taxon>Ditrysia</taxon>
        <taxon>Noctuoidea</taxon>
        <taxon>Noctuidae</taxon>
        <taxon>Noctuinae</taxon>
        <taxon>Hadenini</taxon>
        <taxon>Mythimna</taxon>
    </lineage>
</organism>